<dbReference type="InterPro" id="IPR011006">
    <property type="entry name" value="CheY-like_superfamily"/>
</dbReference>
<evidence type="ECO:0000259" key="13">
    <source>
        <dbReference type="PROSITE" id="PS01124"/>
    </source>
</evidence>
<dbReference type="FunFam" id="3.30.565.10:FF:000037">
    <property type="entry name" value="Hybrid sensor histidine kinase/response regulator"/>
    <property type="match status" value="1"/>
</dbReference>
<keyword evidence="3" id="KW-0597">Phosphoprotein</keyword>
<dbReference type="PROSITE" id="PS50109">
    <property type="entry name" value="HIS_KIN"/>
    <property type="match status" value="1"/>
</dbReference>
<evidence type="ECO:0000256" key="4">
    <source>
        <dbReference type="ARBA" id="ARBA00022679"/>
    </source>
</evidence>
<dbReference type="GO" id="GO:0043565">
    <property type="term" value="F:sequence-specific DNA binding"/>
    <property type="evidence" value="ECO:0007669"/>
    <property type="project" value="InterPro"/>
</dbReference>
<evidence type="ECO:0000256" key="1">
    <source>
        <dbReference type="ARBA" id="ARBA00000085"/>
    </source>
</evidence>
<evidence type="ECO:0000256" key="3">
    <source>
        <dbReference type="ARBA" id="ARBA00022553"/>
    </source>
</evidence>
<keyword evidence="12" id="KW-0812">Transmembrane</keyword>
<dbReference type="SUPFAM" id="SSF46689">
    <property type="entry name" value="Homeodomain-like"/>
    <property type="match status" value="1"/>
</dbReference>
<comment type="catalytic activity">
    <reaction evidence="1">
        <text>ATP + protein L-histidine = ADP + protein N-phospho-L-histidine.</text>
        <dbReference type="EC" id="2.7.13.3"/>
    </reaction>
</comment>
<organism evidence="16">
    <name type="scientific">termite gut metagenome</name>
    <dbReference type="NCBI Taxonomy" id="433724"/>
    <lineage>
        <taxon>unclassified sequences</taxon>
        <taxon>metagenomes</taxon>
        <taxon>organismal metagenomes</taxon>
    </lineage>
</organism>
<feature type="domain" description="Response regulatory" evidence="15">
    <location>
        <begin position="1121"/>
        <end position="1236"/>
    </location>
</feature>
<dbReference type="Gene3D" id="1.10.10.60">
    <property type="entry name" value="Homeodomain-like"/>
    <property type="match status" value="1"/>
</dbReference>
<name>A0A5J4S0K9_9ZZZZ</name>
<dbReference type="Gene3D" id="1.10.287.130">
    <property type="match status" value="1"/>
</dbReference>
<dbReference type="Gene3D" id="3.40.50.2300">
    <property type="match status" value="1"/>
</dbReference>
<dbReference type="InterPro" id="IPR003661">
    <property type="entry name" value="HisK_dim/P_dom"/>
</dbReference>
<keyword evidence="9" id="KW-0805">Transcription regulation</keyword>
<dbReference type="SMART" id="SM00387">
    <property type="entry name" value="HATPase_c"/>
    <property type="match status" value="1"/>
</dbReference>
<dbReference type="PANTHER" id="PTHR43547">
    <property type="entry name" value="TWO-COMPONENT HISTIDINE KINASE"/>
    <property type="match status" value="1"/>
</dbReference>
<dbReference type="Pfam" id="PF07494">
    <property type="entry name" value="Reg_prop"/>
    <property type="match status" value="6"/>
</dbReference>
<evidence type="ECO:0000256" key="11">
    <source>
        <dbReference type="ARBA" id="ARBA00023163"/>
    </source>
</evidence>
<dbReference type="Pfam" id="PF00512">
    <property type="entry name" value="HisKA"/>
    <property type="match status" value="1"/>
</dbReference>
<dbReference type="Pfam" id="PF12833">
    <property type="entry name" value="HTH_18"/>
    <property type="match status" value="1"/>
</dbReference>
<dbReference type="FunFam" id="2.60.40.10:FF:000791">
    <property type="entry name" value="Two-component system sensor histidine kinase/response regulator"/>
    <property type="match status" value="1"/>
</dbReference>
<evidence type="ECO:0000256" key="10">
    <source>
        <dbReference type="ARBA" id="ARBA00023125"/>
    </source>
</evidence>
<evidence type="ECO:0000313" key="16">
    <source>
        <dbReference type="EMBL" id="KAA6339629.1"/>
    </source>
</evidence>
<dbReference type="PROSITE" id="PS00041">
    <property type="entry name" value="HTH_ARAC_FAMILY_1"/>
    <property type="match status" value="1"/>
</dbReference>
<dbReference type="GO" id="GO:0003700">
    <property type="term" value="F:DNA-binding transcription factor activity"/>
    <property type="evidence" value="ECO:0007669"/>
    <property type="project" value="InterPro"/>
</dbReference>
<keyword evidence="5" id="KW-0547">Nucleotide-binding</keyword>
<feature type="domain" description="Histidine kinase" evidence="14">
    <location>
        <begin position="867"/>
        <end position="1083"/>
    </location>
</feature>
<dbReference type="Pfam" id="PF00072">
    <property type="entry name" value="Response_reg"/>
    <property type="match status" value="1"/>
</dbReference>
<evidence type="ECO:0000256" key="5">
    <source>
        <dbReference type="ARBA" id="ARBA00022741"/>
    </source>
</evidence>
<feature type="domain" description="HTH araC/xylS-type" evidence="13">
    <location>
        <begin position="1268"/>
        <end position="1368"/>
    </location>
</feature>
<evidence type="ECO:0000256" key="9">
    <source>
        <dbReference type="ARBA" id="ARBA00023015"/>
    </source>
</evidence>
<gene>
    <name evidence="16" type="ORF">EZS27_012447</name>
</gene>
<feature type="transmembrane region" description="Helical" evidence="12">
    <location>
        <begin position="813"/>
        <end position="831"/>
    </location>
</feature>
<dbReference type="EMBL" id="SNRY01000520">
    <property type="protein sequence ID" value="KAA6339629.1"/>
    <property type="molecule type" value="Genomic_DNA"/>
</dbReference>
<dbReference type="InterPro" id="IPR011110">
    <property type="entry name" value="Reg_prop"/>
</dbReference>
<dbReference type="SUPFAM" id="SSF52172">
    <property type="entry name" value="CheY-like"/>
    <property type="match status" value="1"/>
</dbReference>
<keyword evidence="8" id="KW-0902">Two-component regulatory system</keyword>
<keyword evidence="11" id="KW-0804">Transcription</keyword>
<dbReference type="InterPro" id="IPR003594">
    <property type="entry name" value="HATPase_dom"/>
</dbReference>
<comment type="caution">
    <text evidence="16">The sequence shown here is derived from an EMBL/GenBank/DDBJ whole genome shotgun (WGS) entry which is preliminary data.</text>
</comment>
<keyword evidence="7" id="KW-0067">ATP-binding</keyword>
<dbReference type="Pfam" id="PF07495">
    <property type="entry name" value="Y_Y_Y"/>
    <property type="match status" value="1"/>
</dbReference>
<dbReference type="InterPro" id="IPR004358">
    <property type="entry name" value="Sig_transdc_His_kin-like_C"/>
</dbReference>
<dbReference type="SUPFAM" id="SSF47384">
    <property type="entry name" value="Homodimeric domain of signal transducing histidine kinase"/>
    <property type="match status" value="1"/>
</dbReference>
<dbReference type="Gene3D" id="2.130.10.10">
    <property type="entry name" value="YVTN repeat-like/Quinoprotein amine dehydrogenase"/>
    <property type="match status" value="2"/>
</dbReference>
<keyword evidence="12" id="KW-0472">Membrane</keyword>
<dbReference type="Gene3D" id="2.60.40.10">
    <property type="entry name" value="Immunoglobulins"/>
    <property type="match status" value="1"/>
</dbReference>
<dbReference type="CDD" id="cd17574">
    <property type="entry name" value="REC_OmpR"/>
    <property type="match status" value="1"/>
</dbReference>
<sequence length="1376" mass="157900">MKREFVLYCLRIISLIFIACPLYSSTDNVITHLEFKQLSTLNGLPSAEVQKVFQDKDGFIWIATRYGLCLYDGYQVSSYNSNLYTPGLLTDNNILCLADDNNHNLWIGTQEGINVLNKETGKIRKGSYPGIGNSAVSCLMVTKDNTLWVGTDVGLFRYDAKTDSMILYAGKETNGLMAIDPIKSLLEDSEGDIWIGTWSSGLYRYSPSDGRFYAYPKMNERNSAHVIYEDSYKRIWIGAWANGLFLLENPKDLNRISWTRFTHQPNNPSSLSDDIVYDICEDLNTHTLWVGTRSGLSIMQQDDPENFINYKSRKSPYRIACNEINSFCRDRLGNMWIGAVGGGVFMVDTHKPKFNLYRFDGRQDDIPTNAIRSLFVDSDCSVWMGIGTYGLARHDRTTGQFLYYSRIPEFSEVESMPTVYSVIKRRQSGELWFGTYDGGIYVYKKGRKVEHYDTENTDFIKNPCVSSLYEDSQGNCWVGTRYGVGVKRADGKGYIFRNMMMENDNLEWCYVKDMTEDVDGNIWLATNNWGIIRISGDIYCPNALQYANYNLKNGTLPTKTVLCIFCDSKGRLWAGAEGHGLFLYDRQTDTFQEKSRRFNIPGNMVGSMEEDKHGNLWLGTNNGLVRMTINDDVDQESSIKVYTSADGLQDNFFIPNSSFVKKGELFFGGYGGYNSFFPEDINDTSEEVPFYVTNIKFFNHSFGSLDEDVRNRISPKMPAYTEEMELPHSYNNFTIEFASLSYKTPELNKYAYKLEGFDKEWQYTDAARHFAYYSNLKSGTYTFLLRATNENGVWNEQVRKIFITILPPFWDTWWAYLIYILLIIAGIYTTYRTARNRMRLKNQLHLREMEQAKSEELNYAKLQFFTNITHEFLTPLTIISAAIDELKTLIPHHKELYAVATGNIDRLIRLFRQILEFRKAETGNLKLRVSLGDIAAFVKNETEIFQPLVKKHKLHFSVICDPDSILGYFDTDKLDKILYNLLSNAAKYNKEGGFIQVNLSYANDNKEFVLLTVKDNGCGISPQKQEDLFRRFYEGDYRRFNTTGTGIGLSLTKDLVELHGGAIKVESEPGKGTTFYVTFPVECSFFDNAEIDDTEIPIQSIISKSETGEEEIGAEKEPPHTVLVLEDNEDLLHLMVKLLEKEYHILTAGNGKDGITSIENEDVDLIVSDIMMPEMDGIEFCKYIKNKLEYSHIPVILLTAKNKEEDRAMAYESGADGFISKPFNLTVLHARIRNLLKSKERTARDFKNQLTFEIKELNYTSIDEEFISQAVDCVNRHLSDPDFDQPQFIEEMSTSKSTLYKKLKSLTGLNTSAFIRNIRLKTACKIMEETQSIRISDLAYAVGFNDPKYFSLCFKKEFNMLPSEYMDRFILHKVEL</sequence>
<dbReference type="SUPFAM" id="SSF55874">
    <property type="entry name" value="ATPase domain of HSP90 chaperone/DNA topoisomerase II/histidine kinase"/>
    <property type="match status" value="1"/>
</dbReference>
<dbReference type="SMART" id="SM00342">
    <property type="entry name" value="HTH_ARAC"/>
    <property type="match status" value="1"/>
</dbReference>
<evidence type="ECO:0000256" key="12">
    <source>
        <dbReference type="SAM" id="Phobius"/>
    </source>
</evidence>
<feature type="transmembrane region" description="Helical" evidence="12">
    <location>
        <begin position="5"/>
        <end position="24"/>
    </location>
</feature>
<dbReference type="GO" id="GO:0000155">
    <property type="term" value="F:phosphorelay sensor kinase activity"/>
    <property type="evidence" value="ECO:0007669"/>
    <property type="project" value="InterPro"/>
</dbReference>
<reference evidence="16" key="1">
    <citation type="submission" date="2019-03" db="EMBL/GenBank/DDBJ databases">
        <title>Single cell metagenomics reveals metabolic interactions within the superorganism composed of flagellate Streblomastix strix and complex community of Bacteroidetes bacteria on its surface.</title>
        <authorList>
            <person name="Treitli S.C."/>
            <person name="Kolisko M."/>
            <person name="Husnik F."/>
            <person name="Keeling P."/>
            <person name="Hampl V."/>
        </authorList>
    </citation>
    <scope>NUCLEOTIDE SEQUENCE</scope>
    <source>
        <strain evidence="16">STM</strain>
    </source>
</reference>
<protein>
    <recommendedName>
        <fullName evidence="2">histidine kinase</fullName>
        <ecNumber evidence="2">2.7.13.3</ecNumber>
    </recommendedName>
</protein>
<dbReference type="Gene3D" id="3.30.565.10">
    <property type="entry name" value="Histidine kinase-like ATPase, C-terminal domain"/>
    <property type="match status" value="1"/>
</dbReference>
<dbReference type="EC" id="2.7.13.3" evidence="2"/>
<dbReference type="Pfam" id="PF02518">
    <property type="entry name" value="HATPase_c"/>
    <property type="match status" value="1"/>
</dbReference>
<dbReference type="InterPro" id="IPR036890">
    <property type="entry name" value="HATPase_C_sf"/>
</dbReference>
<dbReference type="SUPFAM" id="SSF63829">
    <property type="entry name" value="Calcium-dependent phosphotriesterase"/>
    <property type="match status" value="3"/>
</dbReference>
<dbReference type="GO" id="GO:0005524">
    <property type="term" value="F:ATP binding"/>
    <property type="evidence" value="ECO:0007669"/>
    <property type="project" value="UniProtKB-KW"/>
</dbReference>
<keyword evidence="12" id="KW-1133">Transmembrane helix</keyword>
<dbReference type="InterPro" id="IPR018062">
    <property type="entry name" value="HTH_AraC-typ_CS"/>
</dbReference>
<dbReference type="PROSITE" id="PS50110">
    <property type="entry name" value="RESPONSE_REGULATORY"/>
    <property type="match status" value="1"/>
</dbReference>
<dbReference type="InterPro" id="IPR036097">
    <property type="entry name" value="HisK_dim/P_sf"/>
</dbReference>
<dbReference type="InterPro" id="IPR013783">
    <property type="entry name" value="Ig-like_fold"/>
</dbReference>
<dbReference type="InterPro" id="IPR005467">
    <property type="entry name" value="His_kinase_dom"/>
</dbReference>
<dbReference type="PROSITE" id="PS01124">
    <property type="entry name" value="HTH_ARAC_FAMILY_2"/>
    <property type="match status" value="1"/>
</dbReference>
<dbReference type="InterPro" id="IPR011123">
    <property type="entry name" value="Y_Y_Y"/>
</dbReference>
<evidence type="ECO:0000256" key="2">
    <source>
        <dbReference type="ARBA" id="ARBA00012438"/>
    </source>
</evidence>
<dbReference type="InterPro" id="IPR018060">
    <property type="entry name" value="HTH_AraC"/>
</dbReference>
<evidence type="ECO:0000259" key="15">
    <source>
        <dbReference type="PROSITE" id="PS50110"/>
    </source>
</evidence>
<dbReference type="CDD" id="cd00075">
    <property type="entry name" value="HATPase"/>
    <property type="match status" value="1"/>
</dbReference>
<dbReference type="CDD" id="cd00082">
    <property type="entry name" value="HisKA"/>
    <property type="match status" value="1"/>
</dbReference>
<dbReference type="PANTHER" id="PTHR43547:SF2">
    <property type="entry name" value="HYBRID SIGNAL TRANSDUCTION HISTIDINE KINASE C"/>
    <property type="match status" value="1"/>
</dbReference>
<accession>A0A5J4S0K9</accession>
<dbReference type="InterPro" id="IPR009057">
    <property type="entry name" value="Homeodomain-like_sf"/>
</dbReference>
<evidence type="ECO:0000256" key="7">
    <source>
        <dbReference type="ARBA" id="ARBA00022840"/>
    </source>
</evidence>
<evidence type="ECO:0000256" key="6">
    <source>
        <dbReference type="ARBA" id="ARBA00022777"/>
    </source>
</evidence>
<keyword evidence="6 16" id="KW-0418">Kinase</keyword>
<dbReference type="SMART" id="SM00448">
    <property type="entry name" value="REC"/>
    <property type="match status" value="1"/>
</dbReference>
<dbReference type="PRINTS" id="PR00344">
    <property type="entry name" value="BCTRLSENSOR"/>
</dbReference>
<evidence type="ECO:0000259" key="14">
    <source>
        <dbReference type="PROSITE" id="PS50109"/>
    </source>
</evidence>
<dbReference type="SMART" id="SM00388">
    <property type="entry name" value="HisKA"/>
    <property type="match status" value="1"/>
</dbReference>
<dbReference type="InterPro" id="IPR001789">
    <property type="entry name" value="Sig_transdc_resp-reg_receiver"/>
</dbReference>
<dbReference type="InterPro" id="IPR015943">
    <property type="entry name" value="WD40/YVTN_repeat-like_dom_sf"/>
</dbReference>
<keyword evidence="10" id="KW-0238">DNA-binding</keyword>
<proteinExistence type="predicted"/>
<evidence type="ECO:0000256" key="8">
    <source>
        <dbReference type="ARBA" id="ARBA00023012"/>
    </source>
</evidence>
<keyword evidence="4 16" id="KW-0808">Transferase</keyword>